<dbReference type="EMBL" id="FOAK01000008">
    <property type="protein sequence ID" value="SEL04230.1"/>
    <property type="molecule type" value="Genomic_DNA"/>
</dbReference>
<reference evidence="1 2" key="1">
    <citation type="submission" date="2016-10" db="EMBL/GenBank/DDBJ databases">
        <authorList>
            <person name="de Groot N.N."/>
        </authorList>
    </citation>
    <scope>NUCLEOTIDE SEQUENCE [LARGE SCALE GENOMIC DNA]</scope>
    <source>
        <strain evidence="1 2">DSM 11978</strain>
    </source>
</reference>
<dbReference type="AlphaFoldDB" id="A0A1H7LZ00"/>
<organism evidence="1 2">
    <name type="scientific">Methanobrevibacter gottschalkii</name>
    <dbReference type="NCBI Taxonomy" id="190974"/>
    <lineage>
        <taxon>Archaea</taxon>
        <taxon>Methanobacteriati</taxon>
        <taxon>Methanobacteriota</taxon>
        <taxon>Methanomada group</taxon>
        <taxon>Methanobacteria</taxon>
        <taxon>Methanobacteriales</taxon>
        <taxon>Methanobacteriaceae</taxon>
        <taxon>Methanobrevibacter</taxon>
    </lineage>
</organism>
<proteinExistence type="predicted"/>
<gene>
    <name evidence="1" type="ORF">SAMN05216439_1859</name>
</gene>
<protein>
    <submittedName>
        <fullName evidence="1">Uncharacterized protein</fullName>
    </submittedName>
</protein>
<accession>A0A1H7LZ00</accession>
<evidence type="ECO:0000313" key="2">
    <source>
        <dbReference type="Proteomes" id="UP000199506"/>
    </source>
</evidence>
<evidence type="ECO:0000313" key="1">
    <source>
        <dbReference type="EMBL" id="SEL04230.1"/>
    </source>
</evidence>
<sequence>MNTRSLKLIREVMINSGKWSSIEISQDSIYLQFRDVELGTPKIDEDFSLVVRFADDSFFTVFYNNIWDIDFLSKYDFKNQLLSEEVSFNIKDIKFIDFEYLNTFFTNYKKEKSVSVVEDFNIHNIRNDFFMLLETDEIAIVVGGNQMDFFSPFERLDDASLRELSNDWMLYFLRYHQKRNIVRDPMCENHPLKL</sequence>
<dbReference type="RefSeq" id="WP_069573891.1">
    <property type="nucleotide sequence ID" value="NZ_FOAK01000008.1"/>
</dbReference>
<dbReference type="Proteomes" id="UP000199506">
    <property type="component" value="Unassembled WGS sequence"/>
</dbReference>
<dbReference type="STRING" id="190974.SAMN05216439_1859"/>
<dbReference type="OrthoDB" id="77976at2157"/>
<name>A0A1H7LZ00_9EURY</name>